<comment type="similarity">
    <text evidence="2">Belongs to the LIMR family.</text>
</comment>
<sequence>MDQPITQKGSWLPLAFATAVLFIIVIVNLTRYGNIKTQPWYISIVCIVGWFFPFWIVVLLPLDLASTIHDKLEGRLPFAYASQSFLFVAWRVIYWTSFCLTWTLIPMMQAYMNTGDFTISKRLKSALHTNLRFYSIYLFVGFFGLVYLIFGSGYTTREKIQSYVMAAANSWGLFLVVIFMGYGLVSVPRSL</sequence>
<evidence type="ECO:0000256" key="6">
    <source>
        <dbReference type="SAM" id="Phobius"/>
    </source>
</evidence>
<keyword evidence="8" id="KW-1185">Reference proteome</keyword>
<feature type="transmembrane region" description="Helical" evidence="6">
    <location>
        <begin position="12"/>
        <end position="29"/>
    </location>
</feature>
<evidence type="ECO:0000256" key="4">
    <source>
        <dbReference type="ARBA" id="ARBA00022989"/>
    </source>
</evidence>
<gene>
    <name evidence="7" type="ORF">CU098_005546</name>
</gene>
<feature type="transmembrane region" description="Helical" evidence="6">
    <location>
        <begin position="92"/>
        <end position="112"/>
    </location>
</feature>
<feature type="non-terminal residue" evidence="7">
    <location>
        <position position="1"/>
    </location>
</feature>
<keyword evidence="3 6" id="KW-0812">Transmembrane</keyword>
<feature type="non-terminal residue" evidence="7">
    <location>
        <position position="191"/>
    </location>
</feature>
<dbReference type="PANTHER" id="PTHR21355">
    <property type="entry name" value="G-PROTEIN COUPLED RECEPTOR-ASSOCIATED PROTEIN LMBRD2"/>
    <property type="match status" value="1"/>
</dbReference>
<keyword evidence="4 6" id="KW-1133">Transmembrane helix</keyword>
<proteinExistence type="inferred from homology"/>
<evidence type="ECO:0000256" key="3">
    <source>
        <dbReference type="ARBA" id="ARBA00022692"/>
    </source>
</evidence>
<dbReference type="PANTHER" id="PTHR21355:SF0">
    <property type="entry name" value="G-PROTEIN COUPLED RECEPTOR-ASSOCIATED PROTEIN LMBRD2"/>
    <property type="match status" value="1"/>
</dbReference>
<organism evidence="7 8">
    <name type="scientific">Rhizopus stolonifer</name>
    <name type="common">Rhizopus nigricans</name>
    <dbReference type="NCBI Taxonomy" id="4846"/>
    <lineage>
        <taxon>Eukaryota</taxon>
        <taxon>Fungi</taxon>
        <taxon>Fungi incertae sedis</taxon>
        <taxon>Mucoromycota</taxon>
        <taxon>Mucoromycotina</taxon>
        <taxon>Mucoromycetes</taxon>
        <taxon>Mucorales</taxon>
        <taxon>Mucorineae</taxon>
        <taxon>Rhizopodaceae</taxon>
        <taxon>Rhizopus</taxon>
    </lineage>
</organism>
<feature type="transmembrane region" description="Helical" evidence="6">
    <location>
        <begin position="133"/>
        <end position="150"/>
    </location>
</feature>
<dbReference type="GO" id="GO:0016020">
    <property type="term" value="C:membrane"/>
    <property type="evidence" value="ECO:0007669"/>
    <property type="project" value="UniProtKB-SubCell"/>
</dbReference>
<accession>A0A367IKL8</accession>
<evidence type="ECO:0000256" key="1">
    <source>
        <dbReference type="ARBA" id="ARBA00004141"/>
    </source>
</evidence>
<name>A0A367IKL8_RHIST</name>
<dbReference type="Proteomes" id="UP000253551">
    <property type="component" value="Unassembled WGS sequence"/>
</dbReference>
<comment type="subcellular location">
    <subcellularLocation>
        <location evidence="1">Membrane</location>
        <topology evidence="1">Multi-pass membrane protein</topology>
    </subcellularLocation>
</comment>
<evidence type="ECO:0008006" key="9">
    <source>
        <dbReference type="Google" id="ProtNLM"/>
    </source>
</evidence>
<protein>
    <recommendedName>
        <fullName evidence="9">Lysosomal cobalamin transporter</fullName>
    </recommendedName>
</protein>
<evidence type="ECO:0000313" key="8">
    <source>
        <dbReference type="Proteomes" id="UP000253551"/>
    </source>
</evidence>
<keyword evidence="5 6" id="KW-0472">Membrane</keyword>
<evidence type="ECO:0000256" key="2">
    <source>
        <dbReference type="ARBA" id="ARBA00010487"/>
    </source>
</evidence>
<dbReference type="OrthoDB" id="203099at2759"/>
<evidence type="ECO:0000256" key="5">
    <source>
        <dbReference type="ARBA" id="ARBA00023136"/>
    </source>
</evidence>
<dbReference type="Pfam" id="PF04791">
    <property type="entry name" value="LMBR1"/>
    <property type="match status" value="1"/>
</dbReference>
<comment type="caution">
    <text evidence="7">The sequence shown here is derived from an EMBL/GenBank/DDBJ whole genome shotgun (WGS) entry which is preliminary data.</text>
</comment>
<dbReference type="AlphaFoldDB" id="A0A367IKL8"/>
<evidence type="ECO:0000313" key="7">
    <source>
        <dbReference type="EMBL" id="RCH78071.1"/>
    </source>
</evidence>
<feature type="transmembrane region" description="Helical" evidence="6">
    <location>
        <begin position="162"/>
        <end position="185"/>
    </location>
</feature>
<dbReference type="InterPro" id="IPR051584">
    <property type="entry name" value="GPCR-associated_LMBR1"/>
</dbReference>
<dbReference type="InterPro" id="IPR006876">
    <property type="entry name" value="LMBR1-like_membr_prot"/>
</dbReference>
<feature type="transmembrane region" description="Helical" evidence="6">
    <location>
        <begin position="41"/>
        <end position="62"/>
    </location>
</feature>
<dbReference type="EMBL" id="PJQM01007518">
    <property type="protein sequence ID" value="RCH78071.1"/>
    <property type="molecule type" value="Genomic_DNA"/>
</dbReference>
<reference evidence="7 8" key="1">
    <citation type="journal article" date="2018" name="G3 (Bethesda)">
        <title>Phylogenetic and Phylogenomic Definition of Rhizopus Species.</title>
        <authorList>
            <person name="Gryganskyi A.P."/>
            <person name="Golan J."/>
            <person name="Dolatabadi S."/>
            <person name="Mondo S."/>
            <person name="Robb S."/>
            <person name="Idnurm A."/>
            <person name="Muszewska A."/>
            <person name="Steczkiewicz K."/>
            <person name="Masonjones S."/>
            <person name="Liao H.L."/>
            <person name="Gajdeczka M.T."/>
            <person name="Anike F."/>
            <person name="Vuek A."/>
            <person name="Anishchenko I.M."/>
            <person name="Voigt K."/>
            <person name="de Hoog G.S."/>
            <person name="Smith M.E."/>
            <person name="Heitman J."/>
            <person name="Vilgalys R."/>
            <person name="Stajich J.E."/>
        </authorList>
    </citation>
    <scope>NUCLEOTIDE SEQUENCE [LARGE SCALE GENOMIC DNA]</scope>
    <source>
        <strain evidence="7 8">LSU 92-RS-03</strain>
    </source>
</reference>